<dbReference type="Pfam" id="PF01398">
    <property type="entry name" value="JAB"/>
    <property type="match status" value="1"/>
</dbReference>
<dbReference type="CDD" id="cd08067">
    <property type="entry name" value="MPN_2A_DUB"/>
    <property type="match status" value="1"/>
</dbReference>
<dbReference type="FunFam" id="3.40.140.10:FF:000053">
    <property type="entry name" value="MPN domain-containing protein CG4751"/>
    <property type="match status" value="1"/>
</dbReference>
<feature type="region of interest" description="Disordered" evidence="7">
    <location>
        <begin position="1"/>
        <end position="32"/>
    </location>
</feature>
<dbReference type="Pfam" id="PF18755">
    <property type="entry name" value="RAMA"/>
    <property type="match status" value="1"/>
</dbReference>
<dbReference type="Gene3D" id="3.40.140.10">
    <property type="entry name" value="Cytidine Deaminase, domain 2"/>
    <property type="match status" value="1"/>
</dbReference>
<accession>A0A9Q0YDG8</accession>
<dbReference type="GO" id="GO:0008237">
    <property type="term" value="F:metallopeptidase activity"/>
    <property type="evidence" value="ECO:0007669"/>
    <property type="project" value="UniProtKB-KW"/>
</dbReference>
<evidence type="ECO:0000313" key="9">
    <source>
        <dbReference type="EMBL" id="KAJ8019674.1"/>
    </source>
</evidence>
<feature type="region of interest" description="Disordered" evidence="7">
    <location>
        <begin position="139"/>
        <end position="200"/>
    </location>
</feature>
<dbReference type="PROSITE" id="PS50249">
    <property type="entry name" value="MPN"/>
    <property type="match status" value="1"/>
</dbReference>
<evidence type="ECO:0000256" key="5">
    <source>
        <dbReference type="ARBA" id="ARBA00023049"/>
    </source>
</evidence>
<organism evidence="9 10">
    <name type="scientific">Holothuria leucospilota</name>
    <name type="common">Black long sea cucumber</name>
    <name type="synonym">Mertensiothuria leucospilota</name>
    <dbReference type="NCBI Taxonomy" id="206669"/>
    <lineage>
        <taxon>Eukaryota</taxon>
        <taxon>Metazoa</taxon>
        <taxon>Echinodermata</taxon>
        <taxon>Eleutherozoa</taxon>
        <taxon>Echinozoa</taxon>
        <taxon>Holothuroidea</taxon>
        <taxon>Aspidochirotacea</taxon>
        <taxon>Aspidochirotida</taxon>
        <taxon>Holothuriidae</taxon>
        <taxon>Holothuria</taxon>
    </lineage>
</organism>
<evidence type="ECO:0000313" key="10">
    <source>
        <dbReference type="Proteomes" id="UP001152320"/>
    </source>
</evidence>
<feature type="compositionally biased region" description="Basic and acidic residues" evidence="7">
    <location>
        <begin position="1"/>
        <end position="12"/>
    </location>
</feature>
<keyword evidence="5" id="KW-0482">Metalloprotease</keyword>
<gene>
    <name evidence="9" type="ORF">HOLleu_41348</name>
</gene>
<name>A0A9Q0YDG8_HOLLE</name>
<dbReference type="InterPro" id="IPR000555">
    <property type="entry name" value="JAMM/MPN+_dom"/>
</dbReference>
<dbReference type="SUPFAM" id="SSF102712">
    <property type="entry name" value="JAB1/MPN domain"/>
    <property type="match status" value="1"/>
</dbReference>
<dbReference type="InterPro" id="IPR040843">
    <property type="entry name" value="RAMA"/>
</dbReference>
<evidence type="ECO:0000259" key="8">
    <source>
        <dbReference type="PROSITE" id="PS50249"/>
    </source>
</evidence>
<dbReference type="EMBL" id="JAIZAY010000023">
    <property type="protein sequence ID" value="KAJ8019674.1"/>
    <property type="molecule type" value="Genomic_DNA"/>
</dbReference>
<dbReference type="PANTHER" id="PTHR10410">
    <property type="entry name" value="EUKARYOTIC TRANSLATION INITIATION FACTOR 3 -RELATED"/>
    <property type="match status" value="1"/>
</dbReference>
<dbReference type="InterPro" id="IPR050242">
    <property type="entry name" value="JAMM_MPN+_peptidase_M67A"/>
</dbReference>
<feature type="compositionally biased region" description="Basic and acidic residues" evidence="7">
    <location>
        <begin position="168"/>
        <end position="195"/>
    </location>
</feature>
<dbReference type="Proteomes" id="UP001152320">
    <property type="component" value="Chromosome 23"/>
</dbReference>
<keyword evidence="3" id="KW-0378">Hydrolase</keyword>
<dbReference type="AlphaFoldDB" id="A0A9Q0YDG8"/>
<dbReference type="GO" id="GO:0006508">
    <property type="term" value="P:proteolysis"/>
    <property type="evidence" value="ECO:0007669"/>
    <property type="project" value="UniProtKB-KW"/>
</dbReference>
<proteinExistence type="inferred from homology"/>
<keyword evidence="10" id="KW-1185">Reference proteome</keyword>
<comment type="caution">
    <text evidence="9">The sequence shown here is derived from an EMBL/GenBank/DDBJ whole genome shotgun (WGS) entry which is preliminary data.</text>
</comment>
<evidence type="ECO:0000256" key="6">
    <source>
        <dbReference type="ARBA" id="ARBA00061577"/>
    </source>
</evidence>
<feature type="domain" description="MPN" evidence="8">
    <location>
        <begin position="251"/>
        <end position="382"/>
    </location>
</feature>
<evidence type="ECO:0000256" key="7">
    <source>
        <dbReference type="SAM" id="MobiDB-lite"/>
    </source>
</evidence>
<comment type="similarity">
    <text evidence="6">Belongs to the peptidase M67 family.</text>
</comment>
<keyword evidence="1" id="KW-0645">Protease</keyword>
<keyword evidence="2" id="KW-0479">Metal-binding</keyword>
<evidence type="ECO:0000256" key="4">
    <source>
        <dbReference type="ARBA" id="ARBA00022833"/>
    </source>
</evidence>
<keyword evidence="4" id="KW-0862">Zinc</keyword>
<dbReference type="InterPro" id="IPR037518">
    <property type="entry name" value="MPN"/>
</dbReference>
<sequence>MDRVEAVMKEDETNSDAESVESSSSSPRRKRSQFLTGRGVTLRMLMEDGIVEAGEGVLSIDYLGQKFTADLLDDGRIRWTEENMIFNSPSSWAIHIKKLVNPHKRSGCGWSSVKYKGQKLDLVKSRWFCKLNLNKMGLRNGNGDGESGSDYGSDEEESEKPNPPMSDFVKECIKNLQDGKEKQENDDEKENKENEGGLCNSHSGNVISSLYPIKKVEQYSDLGKRSQDIPTSTLVECKSFKSLGKMQPFTISVTSNSLLLIDFHCHLTTSEVVGYLAGKWDPTSQHMSVLQAYPCKCRLGDREGSRKVEGEIQQSIAMRGLQLVGWYHSHPCTAAHPTIQDIDSQMDFQVRMKGEGNTYQPCLAMICNPYNLQRAVKESTLRSFWVMPSPEVSDPEKHYGMPVNMSYSCQQDMFLTQDVLVELKSLVEFYRNTPDMVYFGETWHQDDTFLSKLKDSLAKKFPKDQTDDRLFDYVNELLT</sequence>
<dbReference type="GO" id="GO:0046872">
    <property type="term" value="F:metal ion binding"/>
    <property type="evidence" value="ECO:0007669"/>
    <property type="project" value="UniProtKB-KW"/>
</dbReference>
<evidence type="ECO:0000256" key="1">
    <source>
        <dbReference type="ARBA" id="ARBA00022670"/>
    </source>
</evidence>
<dbReference type="OrthoDB" id="167806at2759"/>
<evidence type="ECO:0000256" key="2">
    <source>
        <dbReference type="ARBA" id="ARBA00022723"/>
    </source>
</evidence>
<reference evidence="9" key="1">
    <citation type="submission" date="2021-10" db="EMBL/GenBank/DDBJ databases">
        <title>Tropical sea cucumber genome reveals ecological adaptation and Cuvierian tubules defense mechanism.</title>
        <authorList>
            <person name="Chen T."/>
        </authorList>
    </citation>
    <scope>NUCLEOTIDE SEQUENCE</scope>
    <source>
        <strain evidence="9">Nanhai2018</strain>
        <tissue evidence="9">Muscle</tissue>
    </source>
</reference>
<evidence type="ECO:0000256" key="3">
    <source>
        <dbReference type="ARBA" id="ARBA00022801"/>
    </source>
</evidence>
<protein>
    <submittedName>
        <fullName evidence="9">MPN domain-containing protein</fullName>
    </submittedName>
</protein>